<dbReference type="GO" id="GO:0019856">
    <property type="term" value="P:pyrimidine nucleobase biosynthetic process"/>
    <property type="evidence" value="ECO:0007669"/>
    <property type="project" value="TreeGrafter"/>
</dbReference>
<feature type="domain" description="CTP synthase N-terminal" evidence="17">
    <location>
        <begin position="2"/>
        <end position="265"/>
    </location>
</feature>
<keyword evidence="8" id="KW-0460">Magnesium</keyword>
<dbReference type="GO" id="GO:0005524">
    <property type="term" value="F:ATP binding"/>
    <property type="evidence" value="ECO:0007669"/>
    <property type="project" value="UniProtKB-KW"/>
</dbReference>
<dbReference type="PANTHER" id="PTHR11550:SF0">
    <property type="entry name" value="CTP SYNTHASE-RELATED"/>
    <property type="match status" value="1"/>
</dbReference>
<name>A0A1F5Z5J0_9BACT</name>
<dbReference type="Proteomes" id="UP000178681">
    <property type="component" value="Unassembled WGS sequence"/>
</dbReference>
<dbReference type="GO" id="GO:0046872">
    <property type="term" value="F:metal ion binding"/>
    <property type="evidence" value="ECO:0007669"/>
    <property type="project" value="UniProtKB-KW"/>
</dbReference>
<dbReference type="CDD" id="cd01746">
    <property type="entry name" value="GATase1_CTP_Synthase"/>
    <property type="match status" value="1"/>
</dbReference>
<dbReference type="Gene3D" id="3.40.50.300">
    <property type="entry name" value="P-loop containing nucleotide triphosphate hydrolases"/>
    <property type="match status" value="1"/>
</dbReference>
<evidence type="ECO:0000256" key="15">
    <source>
        <dbReference type="ARBA" id="ARBA00083191"/>
    </source>
</evidence>
<dbReference type="FunFam" id="3.40.50.880:FF:000002">
    <property type="entry name" value="CTP synthase"/>
    <property type="match status" value="1"/>
</dbReference>
<dbReference type="SUPFAM" id="SSF52540">
    <property type="entry name" value="P-loop containing nucleoside triphosphate hydrolases"/>
    <property type="match status" value="1"/>
</dbReference>
<dbReference type="Pfam" id="PF06418">
    <property type="entry name" value="CTP_synth_N"/>
    <property type="match status" value="1"/>
</dbReference>
<dbReference type="PANTHER" id="PTHR11550">
    <property type="entry name" value="CTP SYNTHASE"/>
    <property type="match status" value="1"/>
</dbReference>
<keyword evidence="5" id="KW-0479">Metal-binding</keyword>
<organism evidence="18 19">
    <name type="scientific">Candidatus Gottesmanbacteria bacterium RIFCSPHIGHO2_01_FULL_42_12</name>
    <dbReference type="NCBI Taxonomy" id="1798377"/>
    <lineage>
        <taxon>Bacteria</taxon>
        <taxon>Candidatus Gottesmaniibacteriota</taxon>
    </lineage>
</organism>
<keyword evidence="10" id="KW-0665">Pyrimidine biosynthesis</keyword>
<evidence type="ECO:0000256" key="9">
    <source>
        <dbReference type="ARBA" id="ARBA00022962"/>
    </source>
</evidence>
<proteinExistence type="inferred from homology"/>
<dbReference type="PROSITE" id="PS51273">
    <property type="entry name" value="GATASE_TYPE_1"/>
    <property type="match status" value="1"/>
</dbReference>
<keyword evidence="4" id="KW-0436">Ligase</keyword>
<dbReference type="EC" id="6.3.4.2" evidence="3"/>
<evidence type="ECO:0000256" key="7">
    <source>
        <dbReference type="ARBA" id="ARBA00022840"/>
    </source>
</evidence>
<evidence type="ECO:0000256" key="5">
    <source>
        <dbReference type="ARBA" id="ARBA00022723"/>
    </source>
</evidence>
<dbReference type="EMBL" id="MFJG01000003">
    <property type="protein sequence ID" value="OGG07701.1"/>
    <property type="molecule type" value="Genomic_DNA"/>
</dbReference>
<dbReference type="InterPro" id="IPR033828">
    <property type="entry name" value="GATase1_CTP_Synthase"/>
</dbReference>
<evidence type="ECO:0000256" key="10">
    <source>
        <dbReference type="ARBA" id="ARBA00022975"/>
    </source>
</evidence>
<evidence type="ECO:0000259" key="17">
    <source>
        <dbReference type="Pfam" id="PF06418"/>
    </source>
</evidence>
<protein>
    <recommendedName>
        <fullName evidence="12">CTP synthase</fullName>
        <ecNumber evidence="3">6.3.4.2</ecNumber>
    </recommendedName>
    <alternativeName>
        <fullName evidence="14">Cytidine 5'-triphosphate synthase</fullName>
    </alternativeName>
    <alternativeName>
        <fullName evidence="15">Cytidine triphosphate synthetase</fullName>
    </alternativeName>
    <alternativeName>
        <fullName evidence="13">UTP--ammonia ligase</fullName>
    </alternativeName>
</protein>
<evidence type="ECO:0000256" key="4">
    <source>
        <dbReference type="ARBA" id="ARBA00022598"/>
    </source>
</evidence>
<dbReference type="InterPro" id="IPR017926">
    <property type="entry name" value="GATASE"/>
</dbReference>
<evidence type="ECO:0000256" key="11">
    <source>
        <dbReference type="ARBA" id="ARBA00047781"/>
    </source>
</evidence>
<evidence type="ECO:0000256" key="12">
    <source>
        <dbReference type="ARBA" id="ARBA00070745"/>
    </source>
</evidence>
<feature type="domain" description="Glutamine amidotransferase" evidence="16">
    <location>
        <begin position="307"/>
        <end position="532"/>
    </location>
</feature>
<evidence type="ECO:0000256" key="14">
    <source>
        <dbReference type="ARBA" id="ARBA00079941"/>
    </source>
</evidence>
<evidence type="ECO:0000259" key="16">
    <source>
        <dbReference type="Pfam" id="PF00117"/>
    </source>
</evidence>
<evidence type="ECO:0000256" key="1">
    <source>
        <dbReference type="ARBA" id="ARBA00005171"/>
    </source>
</evidence>
<reference evidence="18 19" key="1">
    <citation type="journal article" date="2016" name="Nat. Commun.">
        <title>Thousands of microbial genomes shed light on interconnected biogeochemical processes in an aquifer system.</title>
        <authorList>
            <person name="Anantharaman K."/>
            <person name="Brown C.T."/>
            <person name="Hug L.A."/>
            <person name="Sharon I."/>
            <person name="Castelle C.J."/>
            <person name="Probst A.J."/>
            <person name="Thomas B.C."/>
            <person name="Singh A."/>
            <person name="Wilkins M.J."/>
            <person name="Karaoz U."/>
            <person name="Brodie E.L."/>
            <person name="Williams K.H."/>
            <person name="Hubbard S.S."/>
            <person name="Banfield J.F."/>
        </authorList>
    </citation>
    <scope>NUCLEOTIDE SEQUENCE [LARGE SCALE GENOMIC DNA]</scope>
</reference>
<comment type="pathway">
    <text evidence="1">Pyrimidine metabolism; CTP biosynthesis via de novo pathway; CTP from UDP: step 2/2.</text>
</comment>
<dbReference type="InterPro" id="IPR004468">
    <property type="entry name" value="CTP_synthase"/>
</dbReference>
<evidence type="ECO:0000256" key="13">
    <source>
        <dbReference type="ARBA" id="ARBA00075170"/>
    </source>
</evidence>
<dbReference type="GO" id="GO:0005829">
    <property type="term" value="C:cytosol"/>
    <property type="evidence" value="ECO:0007669"/>
    <property type="project" value="TreeGrafter"/>
</dbReference>
<comment type="catalytic activity">
    <reaction evidence="11">
        <text>UTP + L-glutamine + ATP + H2O = CTP + L-glutamate + ADP + phosphate + 2 H(+)</text>
        <dbReference type="Rhea" id="RHEA:26426"/>
        <dbReference type="ChEBI" id="CHEBI:15377"/>
        <dbReference type="ChEBI" id="CHEBI:15378"/>
        <dbReference type="ChEBI" id="CHEBI:29985"/>
        <dbReference type="ChEBI" id="CHEBI:30616"/>
        <dbReference type="ChEBI" id="CHEBI:37563"/>
        <dbReference type="ChEBI" id="CHEBI:43474"/>
        <dbReference type="ChEBI" id="CHEBI:46398"/>
        <dbReference type="ChEBI" id="CHEBI:58359"/>
        <dbReference type="ChEBI" id="CHEBI:456216"/>
        <dbReference type="EC" id="6.3.4.2"/>
    </reaction>
</comment>
<dbReference type="GO" id="GO:0042802">
    <property type="term" value="F:identical protein binding"/>
    <property type="evidence" value="ECO:0007669"/>
    <property type="project" value="TreeGrafter"/>
</dbReference>
<accession>A0A1F5Z5J0</accession>
<dbReference type="GO" id="GO:0097268">
    <property type="term" value="C:cytoophidium"/>
    <property type="evidence" value="ECO:0007669"/>
    <property type="project" value="UniProtKB-ARBA"/>
</dbReference>
<dbReference type="InterPro" id="IPR029062">
    <property type="entry name" value="Class_I_gatase-like"/>
</dbReference>
<dbReference type="UniPathway" id="UPA00159">
    <property type="reaction ID" value="UER00277"/>
</dbReference>
<evidence type="ECO:0000256" key="2">
    <source>
        <dbReference type="ARBA" id="ARBA00007533"/>
    </source>
</evidence>
<dbReference type="InterPro" id="IPR017456">
    <property type="entry name" value="CTP_synthase_N"/>
</dbReference>
<dbReference type="GO" id="GO:0003883">
    <property type="term" value="F:CTP synthase activity"/>
    <property type="evidence" value="ECO:0007669"/>
    <property type="project" value="UniProtKB-EC"/>
</dbReference>
<sequence length="544" mass="61081">MKYIFVSGGVISGLGKGIVTASLSLLLKNLGLKVAPIKIDMYLNFDAGTLRPQEHGETFVLADGMETDQDMGNYERFLGEDLPRLNYVTTGQIYAEVLRKERAFEYEGDTVEAIPHVTNEIINRLRNAGEKVKADVVVIELGGTVGEYQNGIFFEANRILKLKNPADVIHIHVTYLPFIQAVGELKSKPAQTSVHILNSMGIQPDFIVARSERTVDKKRADKIALFCNVVPDDLILDPDSKSVLEVPQILDDQSLSEKVCHKLNLSPKAKNVVLPDWKKMVKKSFETKNEITIGMAVKYFKSGDYCLSDSYVSVIEAIKHASAQLEIKTNIKWIDTEGLEVSGEQLEEIDGLIVPQGWGSRGVEGKIKAVQFARENNLPYLGLCFGMQMAVVEFARNVCQMKGANSIEANPKTKYPVISIMEDQKKYLEKHQYGGTIRLGQWPAVISRKTKLYELYEKESVLERHRHRYEFNNKYKKALEKCGLVVSATSPDGKLVEAIEIPNHPFFIGTQYHPELQSRPLTPHPIFLGFLEACLKYEGTDKVN</sequence>
<evidence type="ECO:0000256" key="6">
    <source>
        <dbReference type="ARBA" id="ARBA00022741"/>
    </source>
</evidence>
<dbReference type="STRING" id="1798377.A2872_01945"/>
<dbReference type="AlphaFoldDB" id="A0A1F5Z5J0"/>
<dbReference type="Pfam" id="PF00117">
    <property type="entry name" value="GATase"/>
    <property type="match status" value="1"/>
</dbReference>
<keyword evidence="9" id="KW-0315">Glutamine amidotransferase</keyword>
<evidence type="ECO:0000256" key="3">
    <source>
        <dbReference type="ARBA" id="ARBA00012291"/>
    </source>
</evidence>
<evidence type="ECO:0000313" key="19">
    <source>
        <dbReference type="Proteomes" id="UP000178681"/>
    </source>
</evidence>
<comment type="caution">
    <text evidence="18">The sequence shown here is derived from an EMBL/GenBank/DDBJ whole genome shotgun (WGS) entry which is preliminary data.</text>
</comment>
<keyword evidence="7" id="KW-0067">ATP-binding</keyword>
<dbReference type="NCBIfam" id="NF003792">
    <property type="entry name" value="PRK05380.1"/>
    <property type="match status" value="1"/>
</dbReference>
<dbReference type="GO" id="GO:0044210">
    <property type="term" value="P:'de novo' CTP biosynthetic process"/>
    <property type="evidence" value="ECO:0007669"/>
    <property type="project" value="UniProtKB-UniPathway"/>
</dbReference>
<evidence type="ECO:0000313" key="18">
    <source>
        <dbReference type="EMBL" id="OGG07701.1"/>
    </source>
</evidence>
<dbReference type="NCBIfam" id="TIGR00337">
    <property type="entry name" value="PyrG"/>
    <property type="match status" value="1"/>
</dbReference>
<dbReference type="SUPFAM" id="SSF52317">
    <property type="entry name" value="Class I glutamine amidotransferase-like"/>
    <property type="match status" value="1"/>
</dbReference>
<keyword evidence="6" id="KW-0547">Nucleotide-binding</keyword>
<comment type="similarity">
    <text evidence="2">Belongs to the CTP synthase family.</text>
</comment>
<gene>
    <name evidence="18" type="ORF">A2872_01945</name>
</gene>
<evidence type="ECO:0000256" key="8">
    <source>
        <dbReference type="ARBA" id="ARBA00022842"/>
    </source>
</evidence>
<dbReference type="Gene3D" id="3.40.50.880">
    <property type="match status" value="1"/>
</dbReference>
<dbReference type="FunFam" id="3.40.50.300:FF:000009">
    <property type="entry name" value="CTP synthase"/>
    <property type="match status" value="1"/>
</dbReference>
<dbReference type="InterPro" id="IPR027417">
    <property type="entry name" value="P-loop_NTPase"/>
</dbReference>